<dbReference type="PANTHER" id="PTHR33376:SF4">
    <property type="entry name" value="SIALIC ACID-BINDING PERIPLASMIC PROTEIN SIAP"/>
    <property type="match status" value="1"/>
</dbReference>
<dbReference type="Pfam" id="PF03480">
    <property type="entry name" value="DctP"/>
    <property type="match status" value="1"/>
</dbReference>
<evidence type="ECO:0000256" key="3">
    <source>
        <dbReference type="ARBA" id="ARBA00022448"/>
    </source>
</evidence>
<organism evidence="6 7">
    <name type="scientific">Tianweitania sediminis</name>
    <dbReference type="NCBI Taxonomy" id="1502156"/>
    <lineage>
        <taxon>Bacteria</taxon>
        <taxon>Pseudomonadati</taxon>
        <taxon>Pseudomonadota</taxon>
        <taxon>Alphaproteobacteria</taxon>
        <taxon>Hyphomicrobiales</taxon>
        <taxon>Phyllobacteriaceae</taxon>
        <taxon>Tianweitania</taxon>
    </lineage>
</organism>
<reference evidence="6" key="1">
    <citation type="submission" date="2021-03" db="EMBL/GenBank/DDBJ databases">
        <title>Genome sequencing and assembly of Tianweitania sediminis.</title>
        <authorList>
            <person name="Chhetri G."/>
        </authorList>
    </citation>
    <scope>NUCLEOTIDE SEQUENCE</scope>
    <source>
        <strain evidence="6">Z8</strain>
    </source>
</reference>
<accession>A0A8J7UIX6</accession>
<dbReference type="GO" id="GO:0055085">
    <property type="term" value="P:transmembrane transport"/>
    <property type="evidence" value="ECO:0007669"/>
    <property type="project" value="InterPro"/>
</dbReference>
<dbReference type="PANTHER" id="PTHR33376">
    <property type="match status" value="1"/>
</dbReference>
<feature type="chain" id="PRO_5035193493" evidence="5">
    <location>
        <begin position="26"/>
        <end position="327"/>
    </location>
</feature>
<dbReference type="GO" id="GO:0030288">
    <property type="term" value="C:outer membrane-bounded periplasmic space"/>
    <property type="evidence" value="ECO:0007669"/>
    <property type="project" value="InterPro"/>
</dbReference>
<dbReference type="CDD" id="cd13603">
    <property type="entry name" value="PBP2_TRAP_Siap_TeaA_like"/>
    <property type="match status" value="1"/>
</dbReference>
<dbReference type="InterPro" id="IPR018389">
    <property type="entry name" value="DctP_fam"/>
</dbReference>
<feature type="signal peptide" evidence="5">
    <location>
        <begin position="1"/>
        <end position="25"/>
    </location>
</feature>
<dbReference type="InterPro" id="IPR038404">
    <property type="entry name" value="TRAP_DctP_sf"/>
</dbReference>
<gene>
    <name evidence="6" type="ORF">J5Y06_18805</name>
</gene>
<comment type="subcellular location">
    <subcellularLocation>
        <location evidence="1">Cell envelope</location>
    </subcellularLocation>
</comment>
<keyword evidence="7" id="KW-1185">Reference proteome</keyword>
<dbReference type="Gene3D" id="3.40.190.170">
    <property type="entry name" value="Bacterial extracellular solute-binding protein, family 7"/>
    <property type="match status" value="1"/>
</dbReference>
<dbReference type="AlphaFoldDB" id="A0A8J7UIX6"/>
<proteinExistence type="inferred from homology"/>
<evidence type="ECO:0000256" key="1">
    <source>
        <dbReference type="ARBA" id="ARBA00004196"/>
    </source>
</evidence>
<dbReference type="NCBIfam" id="TIGR00787">
    <property type="entry name" value="dctP"/>
    <property type="match status" value="1"/>
</dbReference>
<dbReference type="PIRSF" id="PIRSF006470">
    <property type="entry name" value="DctB"/>
    <property type="match status" value="1"/>
</dbReference>
<dbReference type="EMBL" id="JAGIYY010000009">
    <property type="protein sequence ID" value="MBP0440704.1"/>
    <property type="molecule type" value="Genomic_DNA"/>
</dbReference>
<dbReference type="RefSeq" id="WP_209336739.1">
    <property type="nucleotide sequence ID" value="NZ_JAGIYY010000009.1"/>
</dbReference>
<dbReference type="Proteomes" id="UP000666240">
    <property type="component" value="Unassembled WGS sequence"/>
</dbReference>
<evidence type="ECO:0000256" key="4">
    <source>
        <dbReference type="ARBA" id="ARBA00022729"/>
    </source>
</evidence>
<name>A0A8J7UIX6_9HYPH</name>
<comment type="similarity">
    <text evidence="2">Belongs to the bacterial solute-binding protein 7 family.</text>
</comment>
<evidence type="ECO:0000256" key="2">
    <source>
        <dbReference type="ARBA" id="ARBA00009023"/>
    </source>
</evidence>
<comment type="caution">
    <text evidence="6">The sequence shown here is derived from an EMBL/GenBank/DDBJ whole genome shotgun (WGS) entry which is preliminary data.</text>
</comment>
<dbReference type="NCBIfam" id="NF037995">
    <property type="entry name" value="TRAP_S1"/>
    <property type="match status" value="1"/>
</dbReference>
<evidence type="ECO:0000313" key="6">
    <source>
        <dbReference type="EMBL" id="MBP0440704.1"/>
    </source>
</evidence>
<keyword evidence="3" id="KW-0813">Transport</keyword>
<evidence type="ECO:0000256" key="5">
    <source>
        <dbReference type="SAM" id="SignalP"/>
    </source>
</evidence>
<sequence>MLRTMTIAAGSALLALTLSLPAAFAQEALKLRMSSEDPASSPLPIMARAFGDALKTKLPDSNYEMFDTRQLGDETVHMQMIRTGQLDVYPMGSDAVALDPAWAVFDMPFLFKDREQVYTLLDGEVGAELAASMRKIADLEVLAFGEVGFRQITNNTRPVIKPQDLAGIRLRVPGSETRILAFTELGASPVTMNFGELYLALQNGTVDGQENPVALIKGSSLQEVQKFMSLSNHVYTPVTFVMNGAKFDALSDDQKVAVKEAAKEAAQVSREQGRAADAKIIDEFRSVMTVDDIDLAAFQAASKDIWTQISAVAGEEIAAKVIEAATK</sequence>
<keyword evidence="4 5" id="KW-0732">Signal</keyword>
<evidence type="ECO:0000313" key="7">
    <source>
        <dbReference type="Proteomes" id="UP000666240"/>
    </source>
</evidence>
<protein>
    <submittedName>
        <fullName evidence="6">TRAP transporter substrate-binding protein</fullName>
    </submittedName>
</protein>
<dbReference type="InterPro" id="IPR004682">
    <property type="entry name" value="TRAP_DctP"/>
</dbReference>